<comment type="caution">
    <text evidence="12">The sequence shown here is derived from an EMBL/GenBank/DDBJ whole genome shotgun (WGS) entry which is preliminary data.</text>
</comment>
<keyword evidence="6 10" id="KW-0732">Signal</keyword>
<dbReference type="Gene3D" id="3.40.190.10">
    <property type="entry name" value="Periplasmic binding protein-like II"/>
    <property type="match status" value="2"/>
</dbReference>
<evidence type="ECO:0000256" key="7">
    <source>
        <dbReference type="ARBA" id="ARBA00023139"/>
    </source>
</evidence>
<evidence type="ECO:0000256" key="5">
    <source>
        <dbReference type="ARBA" id="ARBA00022592"/>
    </source>
</evidence>
<dbReference type="Pfam" id="PF12849">
    <property type="entry name" value="PBP_like_2"/>
    <property type="match status" value="2"/>
</dbReference>
<evidence type="ECO:0000256" key="10">
    <source>
        <dbReference type="SAM" id="SignalP"/>
    </source>
</evidence>
<evidence type="ECO:0000256" key="2">
    <source>
        <dbReference type="ARBA" id="ARBA00004193"/>
    </source>
</evidence>
<evidence type="ECO:0000259" key="11">
    <source>
        <dbReference type="Pfam" id="PF12849"/>
    </source>
</evidence>
<dbReference type="GO" id="GO:0005886">
    <property type="term" value="C:plasma membrane"/>
    <property type="evidence" value="ECO:0007669"/>
    <property type="project" value="UniProtKB-SubCell"/>
</dbReference>
<dbReference type="RefSeq" id="WP_268752095.1">
    <property type="nucleotide sequence ID" value="NZ_JAPRFQ010000001.1"/>
</dbReference>
<protein>
    <submittedName>
        <fullName evidence="12">Substrate-binding domain-containing protein</fullName>
    </submittedName>
</protein>
<evidence type="ECO:0000313" key="12">
    <source>
        <dbReference type="EMBL" id="MCZ0725785.1"/>
    </source>
</evidence>
<keyword evidence="8" id="KW-0449">Lipoprotein</keyword>
<organism evidence="12 13">
    <name type="scientific">Aerococcus kribbianus</name>
    <dbReference type="NCBI Taxonomy" id="2999064"/>
    <lineage>
        <taxon>Bacteria</taxon>
        <taxon>Bacillati</taxon>
        <taxon>Bacillota</taxon>
        <taxon>Bacilli</taxon>
        <taxon>Lactobacillales</taxon>
        <taxon>Aerococcaceae</taxon>
        <taxon>Aerococcus</taxon>
    </lineage>
</organism>
<comment type="function">
    <text evidence="1">Part of the ABC transporter complex PstSACB involved in phosphate import.</text>
</comment>
<dbReference type="PROSITE" id="PS51257">
    <property type="entry name" value="PROKAR_LIPOPROTEIN"/>
    <property type="match status" value="1"/>
</dbReference>
<dbReference type="AlphaFoldDB" id="A0A9X3FSC0"/>
<dbReference type="Proteomes" id="UP001146670">
    <property type="component" value="Unassembled WGS sequence"/>
</dbReference>
<dbReference type="GO" id="GO:0006817">
    <property type="term" value="P:phosphate ion transport"/>
    <property type="evidence" value="ECO:0007669"/>
    <property type="project" value="UniProtKB-KW"/>
</dbReference>
<dbReference type="InterPro" id="IPR050811">
    <property type="entry name" value="Phosphate_ABC_transporter"/>
</dbReference>
<feature type="domain" description="PBP" evidence="11">
    <location>
        <begin position="45"/>
        <end position="163"/>
    </location>
</feature>
<feature type="domain" description="PBP" evidence="11">
    <location>
        <begin position="186"/>
        <end position="299"/>
    </location>
</feature>
<dbReference type="SUPFAM" id="SSF53850">
    <property type="entry name" value="Periplasmic binding protein-like II"/>
    <property type="match status" value="2"/>
</dbReference>
<evidence type="ECO:0000256" key="9">
    <source>
        <dbReference type="SAM" id="MobiDB-lite"/>
    </source>
</evidence>
<feature type="region of interest" description="Disordered" evidence="9">
    <location>
        <begin position="28"/>
        <end position="47"/>
    </location>
</feature>
<comment type="similarity">
    <text evidence="3">Belongs to the PstS family.</text>
</comment>
<feature type="signal peptide" evidence="10">
    <location>
        <begin position="1"/>
        <end position="21"/>
    </location>
</feature>
<evidence type="ECO:0000256" key="1">
    <source>
        <dbReference type="ARBA" id="ARBA00002841"/>
    </source>
</evidence>
<gene>
    <name evidence="12" type="ORF">OW157_04265</name>
</gene>
<feature type="compositionally biased region" description="Low complexity" evidence="9">
    <location>
        <begin position="28"/>
        <end position="41"/>
    </location>
</feature>
<feature type="chain" id="PRO_5040833855" evidence="10">
    <location>
        <begin position="22"/>
        <end position="301"/>
    </location>
</feature>
<evidence type="ECO:0000256" key="8">
    <source>
        <dbReference type="ARBA" id="ARBA00023288"/>
    </source>
</evidence>
<reference evidence="12" key="1">
    <citation type="submission" date="2022-12" db="EMBL/GenBank/DDBJ databases">
        <title>Description and comparative metabolic analysis of Aerococcus sp. nov., isolated from the feces of a pig.</title>
        <authorList>
            <person name="Chang Y.-H."/>
        </authorList>
    </citation>
    <scope>NUCLEOTIDE SEQUENCE</scope>
    <source>
        <strain evidence="12">YH-aer222</strain>
    </source>
</reference>
<keyword evidence="5" id="KW-0592">Phosphate transport</keyword>
<evidence type="ECO:0000313" key="13">
    <source>
        <dbReference type="Proteomes" id="UP001146670"/>
    </source>
</evidence>
<keyword evidence="7" id="KW-0564">Palmitate</keyword>
<dbReference type="PANTHER" id="PTHR30570:SF1">
    <property type="entry name" value="PHOSPHATE-BINDING PROTEIN PSTS"/>
    <property type="match status" value="1"/>
</dbReference>
<keyword evidence="13" id="KW-1185">Reference proteome</keyword>
<dbReference type="InterPro" id="IPR024370">
    <property type="entry name" value="PBP_domain"/>
</dbReference>
<evidence type="ECO:0000256" key="4">
    <source>
        <dbReference type="ARBA" id="ARBA00011529"/>
    </source>
</evidence>
<evidence type="ECO:0000256" key="6">
    <source>
        <dbReference type="ARBA" id="ARBA00022729"/>
    </source>
</evidence>
<name>A0A9X3FSC0_9LACT</name>
<accession>A0A9X3FSC0</accession>
<comment type="subcellular location">
    <subcellularLocation>
        <location evidence="2">Cell membrane</location>
        <topology evidence="2">Lipid-anchor</topology>
    </subcellularLocation>
</comment>
<keyword evidence="5" id="KW-0813">Transport</keyword>
<evidence type="ECO:0000256" key="3">
    <source>
        <dbReference type="ARBA" id="ARBA00008725"/>
    </source>
</evidence>
<comment type="subunit">
    <text evidence="4">The complex is composed of two ATP-binding proteins (PstB), two transmembrane proteins (PstC and PstA) and a solute-binding protein (PstS).</text>
</comment>
<dbReference type="EMBL" id="JAPRFR010000001">
    <property type="protein sequence ID" value="MCZ0725785.1"/>
    <property type="molecule type" value="Genomic_DNA"/>
</dbReference>
<sequence length="301" mass="31213">MELGKLSKLVLALGASAALVACGNGGSDDSANNGSEGGDSAETAAVSGPISVISREEGSGTRDAFTEITGVAEDDTDNTVDTATIQNGTDQVITSVSGDPNSIGYISLGSLNDSVKAVKVDGTEATEENVANDEYSLARPFNIVYQGELEGVTKDFHDFIFSKDGQDIALDQGYVPVDSEAEAYEGDGSQSGEINIVGSTSVAPVMEAMAEKYMELNPEVNISITANGSSAGVQAAIDGTAQLGMASRELKEEESSEVTGEAIAKDGIAVVVNTENGVEDLTMDQIKQIFTGEITEWEEVQ</sequence>
<dbReference type="PANTHER" id="PTHR30570">
    <property type="entry name" value="PERIPLASMIC PHOSPHATE BINDING COMPONENT OF PHOSPHATE ABC TRANSPORTER"/>
    <property type="match status" value="1"/>
</dbReference>
<proteinExistence type="inferred from homology"/>